<reference evidence="2 3" key="1">
    <citation type="submission" date="2019-02" db="EMBL/GenBank/DDBJ databases">
        <title>Isolation and identification of novel species under the genus Muribaculum.</title>
        <authorList>
            <person name="Miyake S."/>
            <person name="Ding Y."/>
            <person name="Low A."/>
            <person name="Soh M."/>
            <person name="Seedorf H."/>
        </authorList>
    </citation>
    <scope>NUCLEOTIDE SEQUENCE [LARGE SCALE GENOMIC DNA]</scope>
    <source>
        <strain evidence="2 3">TLL-A3</strain>
    </source>
</reference>
<keyword evidence="3" id="KW-1185">Reference proteome</keyword>
<comment type="caution">
    <text evidence="2">The sequence shown here is derived from an EMBL/GenBank/DDBJ whole genome shotgun (WGS) entry which is preliminary data.</text>
</comment>
<dbReference type="Pfam" id="PF16132">
    <property type="entry name" value="DUF4843"/>
    <property type="match status" value="1"/>
</dbReference>
<accession>A0A4Z0V777</accession>
<feature type="chain" id="PRO_5021218232" evidence="1">
    <location>
        <begin position="23"/>
        <end position="280"/>
    </location>
</feature>
<proteinExistence type="predicted"/>
<evidence type="ECO:0000313" key="2">
    <source>
        <dbReference type="EMBL" id="TGG40157.1"/>
    </source>
</evidence>
<dbReference type="GeneID" id="82149219"/>
<dbReference type="RefSeq" id="WP_135471170.1">
    <property type="nucleotide sequence ID" value="NZ_CASCNC010000042.1"/>
</dbReference>
<dbReference type="EMBL" id="SJSA01000001">
    <property type="protein sequence ID" value="TGG40157.1"/>
    <property type="molecule type" value="Genomic_DNA"/>
</dbReference>
<dbReference type="AlphaFoldDB" id="A0A4Z0V777"/>
<gene>
    <name evidence="2" type="ORF">EZ315_05385</name>
</gene>
<dbReference type="InterPro" id="IPR032299">
    <property type="entry name" value="DUF4843"/>
</dbReference>
<dbReference type="Proteomes" id="UP000297635">
    <property type="component" value="Unassembled WGS sequence"/>
</dbReference>
<organism evidence="2 3">
    <name type="scientific">Duncaniella freteri</name>
    <dbReference type="NCBI Taxonomy" id="2530391"/>
    <lineage>
        <taxon>Bacteria</taxon>
        <taxon>Pseudomonadati</taxon>
        <taxon>Bacteroidota</taxon>
        <taxon>Bacteroidia</taxon>
        <taxon>Bacteroidales</taxon>
        <taxon>Muribaculaceae</taxon>
        <taxon>Duncaniella</taxon>
    </lineage>
</organism>
<feature type="signal peptide" evidence="1">
    <location>
        <begin position="1"/>
        <end position="22"/>
    </location>
</feature>
<keyword evidence="1" id="KW-0732">Signal</keyword>
<dbReference type="PROSITE" id="PS51257">
    <property type="entry name" value="PROKAR_LIPOPROTEIN"/>
    <property type="match status" value="1"/>
</dbReference>
<name>A0A4Z0V777_9BACT</name>
<evidence type="ECO:0000313" key="3">
    <source>
        <dbReference type="Proteomes" id="UP000297635"/>
    </source>
</evidence>
<protein>
    <submittedName>
        <fullName evidence="2">DUF4843 domain-containing protein</fullName>
    </submittedName>
</protein>
<sequence length="280" mass="31296">MKLRNLLYFAAGSLLLSTVSCSHEEVEPYSGPKAGIFIQEVAGTNMTSGLVSSYRDSTNISFASAPAAITDYVLRFTIRTIGDVTDYPRKYSIKVDEKATTAVEGVDYSLSRNDYIIHPYQSTDSCIITLLRTPALRQKSLVLKLKLEANENFDIIFDSYTNSGAWNIPGDTLSALTYAIRFSEEYSEPHYWDWFGNDFFGKFTPTKMLELEKVMGWTYSDWNSGGSGTSKVQYGRMDFAANAFKNHLQKRADGGDPAREDDGSLMQLPGSYAVDYSAYE</sequence>
<evidence type="ECO:0000256" key="1">
    <source>
        <dbReference type="SAM" id="SignalP"/>
    </source>
</evidence>